<dbReference type="InterPro" id="IPR005123">
    <property type="entry name" value="Oxoglu/Fe-dep_dioxygenase_dom"/>
</dbReference>
<comment type="caution">
    <text evidence="4">The sequence shown here is derived from an EMBL/GenBank/DDBJ whole genome shotgun (WGS) entry which is preliminary data.</text>
</comment>
<protein>
    <recommendedName>
        <fullName evidence="3">Fe2OG dioxygenase domain-containing protein</fullName>
    </recommendedName>
</protein>
<name>A0A179IDL1_CORDF</name>
<dbReference type="PANTHER" id="PTHR47990">
    <property type="entry name" value="2-OXOGLUTARATE (2OG) AND FE(II)-DEPENDENT OXYGENASE SUPERFAMILY PROTEIN-RELATED"/>
    <property type="match status" value="1"/>
</dbReference>
<dbReference type="GO" id="GO:0046872">
    <property type="term" value="F:metal ion binding"/>
    <property type="evidence" value="ECO:0007669"/>
    <property type="project" value="UniProtKB-KW"/>
</dbReference>
<dbReference type="GO" id="GO:0016491">
    <property type="term" value="F:oxidoreductase activity"/>
    <property type="evidence" value="ECO:0007669"/>
    <property type="project" value="UniProtKB-KW"/>
</dbReference>
<evidence type="ECO:0000256" key="2">
    <source>
        <dbReference type="RuleBase" id="RU003682"/>
    </source>
</evidence>
<feature type="domain" description="Fe2OG dioxygenase" evidence="3">
    <location>
        <begin position="185"/>
        <end position="288"/>
    </location>
</feature>
<dbReference type="InterPro" id="IPR027443">
    <property type="entry name" value="IPNS-like_sf"/>
</dbReference>
<sequence>MATPTETGKAPKFNIPLVDLSAFLQGGAASEAVQGLARQIRLACSTSGFFQIVGHGVSLAMQDSALRAAKALFSLPEEEKLKLKEGSGVGYEKFGAQILEAGKKPDLKEGYFINREIPGLRPPYKPFCRPNVWPQGSLLPETEFKLPLLAYQKAMQELAVQLMELLAKSLNISDSNMMLDFCRDPIAAVRLLHYPPHPDVEDDALVGAGAHTDFGGITILLTDGNSGLQVLDQATKEWIDVPARSDAFVVNMGDLLETWTSGYYKSNVHRVINKSGKERYSVPFFFDGNPDFVVEPLDGSATERYTVQEHLLKRYEQSF</sequence>
<organism evidence="4 5">
    <name type="scientific">Cordyceps confragosa</name>
    <name type="common">Lecanicillium lecanii</name>
    <dbReference type="NCBI Taxonomy" id="2714763"/>
    <lineage>
        <taxon>Eukaryota</taxon>
        <taxon>Fungi</taxon>
        <taxon>Dikarya</taxon>
        <taxon>Ascomycota</taxon>
        <taxon>Pezizomycotina</taxon>
        <taxon>Sordariomycetes</taxon>
        <taxon>Hypocreomycetidae</taxon>
        <taxon>Hypocreales</taxon>
        <taxon>Cordycipitaceae</taxon>
        <taxon>Akanthomyces</taxon>
    </lineage>
</organism>
<dbReference type="OMA" id="LPKEWNC"/>
<reference evidence="4 5" key="1">
    <citation type="submission" date="2016-03" db="EMBL/GenBank/DDBJ databases">
        <title>Fine-scale spatial genetic structure of a fungal parasite of coffee scale insects.</title>
        <authorList>
            <person name="Jackson D."/>
            <person name="Zemenick K.A."/>
            <person name="Malloure B."/>
            <person name="Quandt C.A."/>
            <person name="James T.Y."/>
        </authorList>
    </citation>
    <scope>NUCLEOTIDE SEQUENCE [LARGE SCALE GENOMIC DNA]</scope>
    <source>
        <strain evidence="4 5">UM487</strain>
    </source>
</reference>
<dbReference type="SUPFAM" id="SSF51197">
    <property type="entry name" value="Clavaminate synthase-like"/>
    <property type="match status" value="1"/>
</dbReference>
<dbReference type="EMBL" id="LUKN01002144">
    <property type="protein sequence ID" value="OAQ99583.1"/>
    <property type="molecule type" value="Genomic_DNA"/>
</dbReference>
<dbReference type="Pfam" id="PF03171">
    <property type="entry name" value="2OG-FeII_Oxy"/>
    <property type="match status" value="1"/>
</dbReference>
<keyword evidence="2" id="KW-0560">Oxidoreductase</keyword>
<dbReference type="PRINTS" id="PR00682">
    <property type="entry name" value="IPNSYNTHASE"/>
</dbReference>
<dbReference type="AlphaFoldDB" id="A0A179IDL1"/>
<evidence type="ECO:0000256" key="1">
    <source>
        <dbReference type="ARBA" id="ARBA00008056"/>
    </source>
</evidence>
<gene>
    <name evidence="4" type="ORF">LLEC1_02931</name>
</gene>
<dbReference type="InterPro" id="IPR026992">
    <property type="entry name" value="DIOX_N"/>
</dbReference>
<dbReference type="PROSITE" id="PS51471">
    <property type="entry name" value="FE2OG_OXY"/>
    <property type="match status" value="1"/>
</dbReference>
<proteinExistence type="inferred from homology"/>
<dbReference type="Pfam" id="PF14226">
    <property type="entry name" value="DIOX_N"/>
    <property type="match status" value="1"/>
</dbReference>
<evidence type="ECO:0000313" key="5">
    <source>
        <dbReference type="Proteomes" id="UP000243081"/>
    </source>
</evidence>
<dbReference type="Proteomes" id="UP000243081">
    <property type="component" value="Unassembled WGS sequence"/>
</dbReference>
<keyword evidence="2" id="KW-0408">Iron</keyword>
<keyword evidence="2" id="KW-0479">Metal-binding</keyword>
<dbReference type="InterPro" id="IPR050231">
    <property type="entry name" value="Iron_ascorbate_oxido_reductase"/>
</dbReference>
<dbReference type="OrthoDB" id="288590at2759"/>
<dbReference type="InterPro" id="IPR044861">
    <property type="entry name" value="IPNS-like_FE2OG_OXY"/>
</dbReference>
<evidence type="ECO:0000259" key="3">
    <source>
        <dbReference type="PROSITE" id="PS51471"/>
    </source>
</evidence>
<comment type="similarity">
    <text evidence="1 2">Belongs to the iron/ascorbate-dependent oxidoreductase family.</text>
</comment>
<dbReference type="GO" id="GO:0044283">
    <property type="term" value="P:small molecule biosynthetic process"/>
    <property type="evidence" value="ECO:0007669"/>
    <property type="project" value="UniProtKB-ARBA"/>
</dbReference>
<keyword evidence="5" id="KW-1185">Reference proteome</keyword>
<evidence type="ECO:0000313" key="4">
    <source>
        <dbReference type="EMBL" id="OAQ99583.1"/>
    </source>
</evidence>
<accession>A0A179IDL1</accession>
<dbReference type="Gene3D" id="2.60.120.330">
    <property type="entry name" value="B-lactam Antibiotic, Isopenicillin N Synthase, Chain"/>
    <property type="match status" value="1"/>
</dbReference>